<keyword evidence="1" id="KW-0812">Transmembrane</keyword>
<protein>
    <submittedName>
        <fullName evidence="2">Uncharacterized protein</fullName>
    </submittedName>
</protein>
<sequence>KDKNTKQEFLLLRELLNESLLRDLIIFVIFYLFILAQSWKNIFLLLFPVITYAFSLFFRLINANKWRLSIYDNTITYNPLGLEKKHANRLIFTALLQLILLFWIGGESYYHPQLIQTYDFSINSEGFIFEIFL</sequence>
<keyword evidence="1" id="KW-1133">Transmembrane helix</keyword>
<accession>X1DAR2</accession>
<proteinExistence type="predicted"/>
<feature type="transmembrane region" description="Helical" evidence="1">
    <location>
        <begin position="90"/>
        <end position="110"/>
    </location>
</feature>
<gene>
    <name evidence="2" type="ORF">S01H4_57011</name>
</gene>
<dbReference type="AlphaFoldDB" id="X1DAR2"/>
<evidence type="ECO:0000256" key="1">
    <source>
        <dbReference type="SAM" id="Phobius"/>
    </source>
</evidence>
<feature type="transmembrane region" description="Helical" evidence="1">
    <location>
        <begin position="20"/>
        <end position="36"/>
    </location>
</feature>
<organism evidence="2">
    <name type="scientific">marine sediment metagenome</name>
    <dbReference type="NCBI Taxonomy" id="412755"/>
    <lineage>
        <taxon>unclassified sequences</taxon>
        <taxon>metagenomes</taxon>
        <taxon>ecological metagenomes</taxon>
    </lineage>
</organism>
<feature type="non-terminal residue" evidence="2">
    <location>
        <position position="1"/>
    </location>
</feature>
<comment type="caution">
    <text evidence="2">The sequence shown here is derived from an EMBL/GenBank/DDBJ whole genome shotgun (WGS) entry which is preliminary data.</text>
</comment>
<dbReference type="EMBL" id="BART01033110">
    <property type="protein sequence ID" value="GAH17337.1"/>
    <property type="molecule type" value="Genomic_DNA"/>
</dbReference>
<keyword evidence="1" id="KW-0472">Membrane</keyword>
<name>X1DAR2_9ZZZZ</name>
<evidence type="ECO:0000313" key="2">
    <source>
        <dbReference type="EMBL" id="GAH17337.1"/>
    </source>
</evidence>
<feature type="transmembrane region" description="Helical" evidence="1">
    <location>
        <begin position="42"/>
        <end position="61"/>
    </location>
</feature>
<reference evidence="2" key="1">
    <citation type="journal article" date="2014" name="Front. Microbiol.">
        <title>High frequency of phylogenetically diverse reductive dehalogenase-homologous genes in deep subseafloor sedimentary metagenomes.</title>
        <authorList>
            <person name="Kawai M."/>
            <person name="Futagami T."/>
            <person name="Toyoda A."/>
            <person name="Takaki Y."/>
            <person name="Nishi S."/>
            <person name="Hori S."/>
            <person name="Arai W."/>
            <person name="Tsubouchi T."/>
            <person name="Morono Y."/>
            <person name="Uchiyama I."/>
            <person name="Ito T."/>
            <person name="Fujiyama A."/>
            <person name="Inagaki F."/>
            <person name="Takami H."/>
        </authorList>
    </citation>
    <scope>NUCLEOTIDE SEQUENCE</scope>
    <source>
        <strain evidence="2">Expedition CK06-06</strain>
    </source>
</reference>